<organism evidence="1 2">
    <name type="scientific">Paramarasmius palmivorus</name>
    <dbReference type="NCBI Taxonomy" id="297713"/>
    <lineage>
        <taxon>Eukaryota</taxon>
        <taxon>Fungi</taxon>
        <taxon>Dikarya</taxon>
        <taxon>Basidiomycota</taxon>
        <taxon>Agaricomycotina</taxon>
        <taxon>Agaricomycetes</taxon>
        <taxon>Agaricomycetidae</taxon>
        <taxon>Agaricales</taxon>
        <taxon>Marasmiineae</taxon>
        <taxon>Marasmiaceae</taxon>
        <taxon>Paramarasmius</taxon>
    </lineage>
</organism>
<gene>
    <name evidence="1" type="ORF">VNI00_000720</name>
</gene>
<protein>
    <recommendedName>
        <fullName evidence="3">Dirigent protein</fullName>
    </recommendedName>
</protein>
<accession>A0AAW0E763</accession>
<dbReference type="Proteomes" id="UP001383192">
    <property type="component" value="Unassembled WGS sequence"/>
</dbReference>
<evidence type="ECO:0000313" key="2">
    <source>
        <dbReference type="Proteomes" id="UP001383192"/>
    </source>
</evidence>
<dbReference type="EMBL" id="JAYKXP010000002">
    <property type="protein sequence ID" value="KAK7060985.1"/>
    <property type="molecule type" value="Genomic_DNA"/>
</dbReference>
<dbReference type="AlphaFoldDB" id="A0AAW0E763"/>
<reference evidence="1 2" key="1">
    <citation type="submission" date="2024-01" db="EMBL/GenBank/DDBJ databases">
        <title>A draft genome for a cacao thread blight-causing isolate of Paramarasmius palmivorus.</title>
        <authorList>
            <person name="Baruah I.K."/>
            <person name="Bukari Y."/>
            <person name="Amoako-Attah I."/>
            <person name="Meinhardt L.W."/>
            <person name="Bailey B.A."/>
            <person name="Cohen S.P."/>
        </authorList>
    </citation>
    <scope>NUCLEOTIDE SEQUENCE [LARGE SCALE GENOMIC DNA]</scope>
    <source>
        <strain evidence="1 2">GH-12</strain>
    </source>
</reference>
<sequence>MHLAVHVIRNGECDPAIVAGVDSDVILSPSSSLIARVGGQTDIFANPKAAVNIYFEPNEHPPFNGSVFETLRQFAKLIKNASEARTRVVGGTGRFTASLGQALIDIKLELRYVDICTDISTHMPSQLRYNCLRRF</sequence>
<name>A0AAW0E763_9AGAR</name>
<evidence type="ECO:0000313" key="1">
    <source>
        <dbReference type="EMBL" id="KAK7060985.1"/>
    </source>
</evidence>
<comment type="caution">
    <text evidence="1">The sequence shown here is derived from an EMBL/GenBank/DDBJ whole genome shotgun (WGS) entry which is preliminary data.</text>
</comment>
<evidence type="ECO:0008006" key="3">
    <source>
        <dbReference type="Google" id="ProtNLM"/>
    </source>
</evidence>
<keyword evidence="2" id="KW-1185">Reference proteome</keyword>
<proteinExistence type="predicted"/>